<reference evidence="2 3" key="1">
    <citation type="submission" date="2016-10" db="EMBL/GenBank/DDBJ databases">
        <authorList>
            <person name="Varghese N."/>
            <person name="Submissions S."/>
        </authorList>
    </citation>
    <scope>NUCLEOTIDE SEQUENCE [LARGE SCALE GENOMIC DNA]</scope>
    <source>
        <strain evidence="2 3">CGMCC 1.8499</strain>
    </source>
</reference>
<feature type="domain" description="Glycosyltransferase 2-like" evidence="1">
    <location>
        <begin position="7"/>
        <end position="131"/>
    </location>
</feature>
<accession>A0ABY1GIG3</accession>
<dbReference type="Gene3D" id="3.90.550.10">
    <property type="entry name" value="Spore Coat Polysaccharide Biosynthesis Protein SpsA, Chain A"/>
    <property type="match status" value="1"/>
</dbReference>
<evidence type="ECO:0000259" key="1">
    <source>
        <dbReference type="Pfam" id="PF00535"/>
    </source>
</evidence>
<dbReference type="InterPro" id="IPR001173">
    <property type="entry name" value="Glyco_trans_2-like"/>
</dbReference>
<dbReference type="SUPFAM" id="SSF53448">
    <property type="entry name" value="Nucleotide-diphospho-sugar transferases"/>
    <property type="match status" value="1"/>
</dbReference>
<dbReference type="PANTHER" id="PTHR43685:SF2">
    <property type="entry name" value="GLYCOSYLTRANSFERASE 2-LIKE DOMAIN-CONTAINING PROTEIN"/>
    <property type="match status" value="1"/>
</dbReference>
<dbReference type="Pfam" id="PF00535">
    <property type="entry name" value="Glycos_transf_2"/>
    <property type="match status" value="1"/>
</dbReference>
<evidence type="ECO:0000313" key="3">
    <source>
        <dbReference type="Proteomes" id="UP000183805"/>
    </source>
</evidence>
<dbReference type="Proteomes" id="UP000183805">
    <property type="component" value="Unassembled WGS sequence"/>
</dbReference>
<dbReference type="EMBL" id="FPAZ01000009">
    <property type="protein sequence ID" value="SFT78274.1"/>
    <property type="molecule type" value="Genomic_DNA"/>
</dbReference>
<dbReference type="RefSeq" id="WP_143104583.1">
    <property type="nucleotide sequence ID" value="NZ_FPAZ01000009.1"/>
</dbReference>
<dbReference type="PANTHER" id="PTHR43685">
    <property type="entry name" value="GLYCOSYLTRANSFERASE"/>
    <property type="match status" value="1"/>
</dbReference>
<comment type="caution">
    <text evidence="2">The sequence shown here is derived from an EMBL/GenBank/DDBJ whole genome shotgun (WGS) entry which is preliminary data.</text>
</comment>
<keyword evidence="3" id="KW-1185">Reference proteome</keyword>
<proteinExistence type="predicted"/>
<name>A0ABY1GIG3_9GAMM</name>
<evidence type="ECO:0000313" key="2">
    <source>
        <dbReference type="EMBL" id="SFT78274.1"/>
    </source>
</evidence>
<protein>
    <submittedName>
        <fullName evidence="2">Glycosyltransferase involved in cell wall bisynthesis</fullName>
    </submittedName>
</protein>
<dbReference type="InterPro" id="IPR029044">
    <property type="entry name" value="Nucleotide-diphossugar_trans"/>
</dbReference>
<gene>
    <name evidence="2" type="ORF">SAMN04487854_109191</name>
</gene>
<dbReference type="InterPro" id="IPR050834">
    <property type="entry name" value="Glycosyltransf_2"/>
</dbReference>
<organism evidence="2 3">
    <name type="scientific">Pseudoalteromonas lipolytica</name>
    <dbReference type="NCBI Taxonomy" id="570156"/>
    <lineage>
        <taxon>Bacteria</taxon>
        <taxon>Pseudomonadati</taxon>
        <taxon>Pseudomonadota</taxon>
        <taxon>Gammaproteobacteria</taxon>
        <taxon>Alteromonadales</taxon>
        <taxon>Pseudoalteromonadaceae</taxon>
        <taxon>Pseudoalteromonas</taxon>
    </lineage>
</organism>
<sequence>MSKPLITIYMPTHNRVANLQRAVNSVLKQDYSNWELIIVNDGSKDTTKEYLDSLVNSDSRITVFHNESAQGACAARNVAIKAAKGEFITGLDDDDEFTANRLSYFLENWQNEYSSLCTPVTICKGQEKTDHNYFVGSLSLDDLLVVNKVGNQLFCETEKLQAIGGFDADFKAWQDYDTWVRFFKEFGKGLKLPKPTYLQYEEQAELSITRSPNRLIGFKQFLAKHSALLSSKQKNAMRCWEAIIEGRWVPLNLLIRSHKDIYKYSIFHNIKKILGK</sequence>